<dbReference type="RefSeq" id="YP_010113254.1">
    <property type="nucleotide sequence ID" value="NC_055901.1"/>
</dbReference>
<dbReference type="KEGG" id="vg:65131853"/>
<reference evidence="1 2" key="1">
    <citation type="submission" date="2020-07" db="EMBL/GenBank/DDBJ databases">
        <title>Taxonomic proposal: Crassvirales, a new order of highly abundant and diverse bacterial viruses.</title>
        <authorList>
            <person name="Shkoporov A.N."/>
            <person name="Stockdale S.R."/>
            <person name="Guerin E."/>
            <person name="Ross R.P."/>
            <person name="Hill C."/>
        </authorList>
    </citation>
    <scope>NUCLEOTIDE SEQUENCE [LARGE SCALE GENOMIC DNA]</scope>
</reference>
<dbReference type="EMBL" id="MT774408">
    <property type="protein sequence ID" value="QOR57614.1"/>
    <property type="molecule type" value="Genomic_DNA"/>
</dbReference>
<evidence type="ECO:0000313" key="1">
    <source>
        <dbReference type="EMBL" id="QOR57614.1"/>
    </source>
</evidence>
<evidence type="ECO:0000313" key="2">
    <source>
        <dbReference type="Proteomes" id="UP000594028"/>
    </source>
</evidence>
<dbReference type="Proteomes" id="UP000594028">
    <property type="component" value="Segment"/>
</dbReference>
<proteinExistence type="predicted"/>
<organism evidence="1 2">
    <name type="scientific">uncultured phage cr130_1</name>
    <dbReference type="NCBI Taxonomy" id="2772092"/>
    <lineage>
        <taxon>Viruses</taxon>
        <taxon>Duplodnaviria</taxon>
        <taxon>Heunggongvirae</taxon>
        <taxon>Uroviricota</taxon>
        <taxon>Caudoviricetes</taxon>
        <taxon>Crassvirales</taxon>
        <taxon>Suoliviridae</taxon>
        <taxon>Oafivirinae</taxon>
        <taxon>Chuhaivirus</taxon>
        <taxon>Chuhaivirus simiae</taxon>
    </lineage>
</organism>
<sequence>MKEHLINCLKFELDKKSREGKISYMKTMWRWLIDHQWEETEAEMQDVEQKQTNTYGTELL</sequence>
<accession>A0A7M1RU14</accession>
<protein>
    <submittedName>
        <fullName evidence="1">Uncharacterized protein</fullName>
    </submittedName>
</protein>
<keyword evidence="2" id="KW-1185">Reference proteome</keyword>
<dbReference type="GeneID" id="65131853"/>
<name>A0A7M1RU14_9CAUD</name>